<dbReference type="InterPro" id="IPR003721">
    <property type="entry name" value="Pantoate_ligase"/>
</dbReference>
<dbReference type="PANTHER" id="PTHR21299">
    <property type="entry name" value="CYTIDYLATE KINASE/PANTOATE-BETA-ALANINE LIGASE"/>
    <property type="match status" value="1"/>
</dbReference>
<comment type="pathway">
    <text evidence="1 8">Cofactor biosynthesis; (R)-pantothenate biosynthesis; (R)-pantothenate from (R)-pantoate and beta-alanine: step 1/1.</text>
</comment>
<evidence type="ECO:0000256" key="6">
    <source>
        <dbReference type="ARBA" id="ARBA00022840"/>
    </source>
</evidence>
<comment type="subcellular location">
    <subcellularLocation>
        <location evidence="8">Cytoplasm</location>
    </subcellularLocation>
</comment>
<dbReference type="Pfam" id="PF02569">
    <property type="entry name" value="Pantoate_ligase"/>
    <property type="match status" value="1"/>
</dbReference>
<feature type="binding site" evidence="8">
    <location>
        <begin position="185"/>
        <end position="188"/>
    </location>
    <ligand>
        <name>ATP</name>
        <dbReference type="ChEBI" id="CHEBI:30616"/>
    </ligand>
</feature>
<dbReference type="Gene3D" id="3.30.1300.10">
    <property type="entry name" value="Pantoate-beta-alanine ligase, C-terminal domain"/>
    <property type="match status" value="1"/>
</dbReference>
<dbReference type="InterPro" id="IPR042176">
    <property type="entry name" value="Pantoate_ligase_C"/>
</dbReference>
<keyword evidence="10" id="KW-1185">Reference proteome</keyword>
<feature type="binding site" evidence="8">
    <location>
        <position position="154"/>
    </location>
    <ligand>
        <name>(R)-pantoate</name>
        <dbReference type="ChEBI" id="CHEBI:15980"/>
    </ligand>
</feature>
<evidence type="ECO:0000256" key="2">
    <source>
        <dbReference type="ARBA" id="ARBA00009256"/>
    </source>
</evidence>
<reference evidence="10" key="1">
    <citation type="submission" date="2017-02" db="EMBL/GenBank/DDBJ databases">
        <title>Comparative genomics and description of representatives of a novel lineage of planctomycetes thriving in anoxic sediments.</title>
        <authorList>
            <person name="Spring S."/>
            <person name="Bunk B."/>
            <person name="Sproer C."/>
            <person name="Klenk H.-P."/>
        </authorList>
    </citation>
    <scope>NUCLEOTIDE SEQUENCE [LARGE SCALE GENOMIC DNA]</scope>
    <source>
        <strain evidence="10">L21-RPul-D3</strain>
    </source>
</reference>
<dbReference type="EMBL" id="CP019633">
    <property type="protein sequence ID" value="AQQ09229.1"/>
    <property type="molecule type" value="Genomic_DNA"/>
</dbReference>
<name>A0A1Q2HP41_9BACT</name>
<dbReference type="RefSeq" id="WP_077539762.1">
    <property type="nucleotide sequence ID" value="NZ_CP019633.1"/>
</dbReference>
<evidence type="ECO:0000256" key="4">
    <source>
        <dbReference type="ARBA" id="ARBA00022655"/>
    </source>
</evidence>
<dbReference type="UniPathway" id="UPA00028">
    <property type="reaction ID" value="UER00005"/>
</dbReference>
<dbReference type="EC" id="6.3.2.1" evidence="8"/>
<dbReference type="Proteomes" id="UP000188273">
    <property type="component" value="Chromosome"/>
</dbReference>
<evidence type="ECO:0000313" key="10">
    <source>
        <dbReference type="Proteomes" id="UP000188273"/>
    </source>
</evidence>
<dbReference type="GO" id="GO:0005829">
    <property type="term" value="C:cytosol"/>
    <property type="evidence" value="ECO:0007669"/>
    <property type="project" value="TreeGrafter"/>
</dbReference>
<evidence type="ECO:0000256" key="7">
    <source>
        <dbReference type="ARBA" id="ARBA00048258"/>
    </source>
</evidence>
<evidence type="ECO:0000256" key="1">
    <source>
        <dbReference type="ARBA" id="ARBA00004990"/>
    </source>
</evidence>
<keyword evidence="4 8" id="KW-0566">Pantothenate biosynthesis</keyword>
<dbReference type="HAMAP" id="MF_00158">
    <property type="entry name" value="PanC"/>
    <property type="match status" value="1"/>
</dbReference>
<dbReference type="NCBIfam" id="TIGR00125">
    <property type="entry name" value="cyt_tran_rel"/>
    <property type="match status" value="1"/>
</dbReference>
<dbReference type="KEGG" id="pbu:L21SP3_01031"/>
<comment type="similarity">
    <text evidence="2 8">Belongs to the pantothenate synthetase family.</text>
</comment>
<dbReference type="OrthoDB" id="9773087at2"/>
<dbReference type="InterPro" id="IPR004821">
    <property type="entry name" value="Cyt_trans-like"/>
</dbReference>
<dbReference type="Gene3D" id="3.40.50.620">
    <property type="entry name" value="HUPs"/>
    <property type="match status" value="1"/>
</dbReference>
<dbReference type="GO" id="GO:0004592">
    <property type="term" value="F:pantoate-beta-alanine ligase activity"/>
    <property type="evidence" value="ECO:0007669"/>
    <property type="project" value="UniProtKB-UniRule"/>
</dbReference>
<evidence type="ECO:0000256" key="3">
    <source>
        <dbReference type="ARBA" id="ARBA00022598"/>
    </source>
</evidence>
<comment type="function">
    <text evidence="8">Catalyzes the condensation of pantoate with beta-alanine in an ATP-dependent reaction via a pantoyl-adenylate intermediate.</text>
</comment>
<dbReference type="AlphaFoldDB" id="A0A1Q2HP41"/>
<proteinExistence type="inferred from homology"/>
<keyword evidence="6 8" id="KW-0067">ATP-binding</keyword>
<comment type="miscellaneous">
    <text evidence="8">The reaction proceeds by a bi uni uni bi ping pong mechanism.</text>
</comment>
<keyword evidence="3 8" id="KW-0436">Ligase</keyword>
<feature type="binding site" evidence="8">
    <location>
        <begin position="148"/>
        <end position="151"/>
    </location>
    <ligand>
        <name>ATP</name>
        <dbReference type="ChEBI" id="CHEBI:30616"/>
    </ligand>
</feature>
<feature type="binding site" evidence="8">
    <location>
        <position position="61"/>
    </location>
    <ligand>
        <name>beta-alanine</name>
        <dbReference type="ChEBI" id="CHEBI:57966"/>
    </ligand>
</feature>
<dbReference type="NCBIfam" id="TIGR00018">
    <property type="entry name" value="panC"/>
    <property type="match status" value="1"/>
</dbReference>
<accession>A0A1Q2HP41</accession>
<dbReference type="FunFam" id="3.40.50.620:FF:000013">
    <property type="entry name" value="Pantothenate synthetase"/>
    <property type="match status" value="1"/>
</dbReference>
<feature type="binding site" evidence="8">
    <location>
        <position position="61"/>
    </location>
    <ligand>
        <name>(R)-pantoate</name>
        <dbReference type="ChEBI" id="CHEBI:15980"/>
    </ligand>
</feature>
<feature type="active site" description="Proton donor" evidence="8">
    <location>
        <position position="37"/>
    </location>
</feature>
<sequence length="282" mass="30970">MKKAETKSEIRRIVSSVKADGKSVGLVPTMGALHEGHLSLIERASSDCDFVVVSVFVNPTQFGPNEDLESYPRNLSEDLKRSEKAGADAVFAPSAGQMYPEPQKVWVDVEGPLTETLCGAARPGHFRGVATVCTKLFNIVQPDRAYFGQKDAQQLAVIRAAAAQLDMPLEIIGCPIVREESGLAMSSRNDYLSEDQRKQAGVLYKSLMLCRELFNSGQRDTSRLKSKIRETIQSCPSAEIDYIEIVRKDTFQPEENISAESLAAIAVRIGPARLIDNITLKP</sequence>
<dbReference type="InterPro" id="IPR014729">
    <property type="entry name" value="Rossmann-like_a/b/a_fold"/>
</dbReference>
<dbReference type="SUPFAM" id="SSF52374">
    <property type="entry name" value="Nucleotidylyl transferase"/>
    <property type="match status" value="1"/>
</dbReference>
<keyword evidence="8" id="KW-0963">Cytoplasm</keyword>
<protein>
    <recommendedName>
        <fullName evidence="8">Pantothenate synthetase</fullName>
        <shortName evidence="8">PS</shortName>
        <ecNumber evidence="8">6.3.2.1</ecNumber>
    </recommendedName>
    <alternativeName>
        <fullName evidence="8">Pantoate--beta-alanine ligase</fullName>
    </alternativeName>
    <alternativeName>
        <fullName evidence="8">Pantoate-activating enzyme</fullName>
    </alternativeName>
</protein>
<comment type="catalytic activity">
    <reaction evidence="7 8">
        <text>(R)-pantoate + beta-alanine + ATP = (R)-pantothenate + AMP + diphosphate + H(+)</text>
        <dbReference type="Rhea" id="RHEA:10912"/>
        <dbReference type="ChEBI" id="CHEBI:15378"/>
        <dbReference type="ChEBI" id="CHEBI:15980"/>
        <dbReference type="ChEBI" id="CHEBI:29032"/>
        <dbReference type="ChEBI" id="CHEBI:30616"/>
        <dbReference type="ChEBI" id="CHEBI:33019"/>
        <dbReference type="ChEBI" id="CHEBI:57966"/>
        <dbReference type="ChEBI" id="CHEBI:456215"/>
        <dbReference type="EC" id="6.3.2.1"/>
    </reaction>
</comment>
<dbReference type="CDD" id="cd00560">
    <property type="entry name" value="PanC"/>
    <property type="match status" value="1"/>
</dbReference>
<dbReference type="GO" id="GO:0015940">
    <property type="term" value="P:pantothenate biosynthetic process"/>
    <property type="evidence" value="ECO:0007669"/>
    <property type="project" value="UniProtKB-UniRule"/>
</dbReference>
<evidence type="ECO:0000256" key="8">
    <source>
        <dbReference type="HAMAP-Rule" id="MF_00158"/>
    </source>
</evidence>
<keyword evidence="5 8" id="KW-0547">Nucleotide-binding</keyword>
<dbReference type="PANTHER" id="PTHR21299:SF1">
    <property type="entry name" value="PANTOATE--BETA-ALANINE LIGASE"/>
    <property type="match status" value="1"/>
</dbReference>
<dbReference type="STRING" id="1940790.L21SP3_01031"/>
<feature type="binding site" evidence="8">
    <location>
        <position position="177"/>
    </location>
    <ligand>
        <name>ATP</name>
        <dbReference type="ChEBI" id="CHEBI:30616"/>
    </ligand>
</feature>
<evidence type="ECO:0000256" key="5">
    <source>
        <dbReference type="ARBA" id="ARBA00022741"/>
    </source>
</evidence>
<dbReference type="FunFam" id="3.30.1300.10:FF:000001">
    <property type="entry name" value="Pantothenate synthetase"/>
    <property type="match status" value="1"/>
</dbReference>
<dbReference type="GO" id="GO:0005524">
    <property type="term" value="F:ATP binding"/>
    <property type="evidence" value="ECO:0007669"/>
    <property type="project" value="UniProtKB-KW"/>
</dbReference>
<comment type="subunit">
    <text evidence="8">Homodimer.</text>
</comment>
<evidence type="ECO:0000313" key="9">
    <source>
        <dbReference type="EMBL" id="AQQ09229.1"/>
    </source>
</evidence>
<gene>
    <name evidence="8 9" type="primary">panC</name>
    <name evidence="9" type="ORF">L21SP3_01031</name>
</gene>
<organism evidence="9 10">
    <name type="scientific">Sedimentisphaera cyanobacteriorum</name>
    <dbReference type="NCBI Taxonomy" id="1940790"/>
    <lineage>
        <taxon>Bacteria</taxon>
        <taxon>Pseudomonadati</taxon>
        <taxon>Planctomycetota</taxon>
        <taxon>Phycisphaerae</taxon>
        <taxon>Sedimentisphaerales</taxon>
        <taxon>Sedimentisphaeraceae</taxon>
        <taxon>Sedimentisphaera</taxon>
    </lineage>
</organism>
<feature type="binding site" evidence="8">
    <location>
        <begin position="30"/>
        <end position="37"/>
    </location>
    <ligand>
        <name>ATP</name>
        <dbReference type="ChEBI" id="CHEBI:30616"/>
    </ligand>
</feature>